<accession>E0CR98</accession>
<dbReference type="HOGENOM" id="CLU_3360721_0_0_1"/>
<proteinExistence type="predicted"/>
<dbReference type="PaxDb" id="29760-VIT_18s0001g03420.t01"/>
<reference evidence="2" key="1">
    <citation type="journal article" date="2007" name="Nature">
        <title>The grapevine genome sequence suggests ancestral hexaploidization in major angiosperm phyla.</title>
        <authorList>
            <consortium name="The French-Italian Public Consortium for Grapevine Genome Characterization."/>
            <person name="Jaillon O."/>
            <person name="Aury J.-M."/>
            <person name="Noel B."/>
            <person name="Policriti A."/>
            <person name="Clepet C."/>
            <person name="Casagrande A."/>
            <person name="Choisne N."/>
            <person name="Aubourg S."/>
            <person name="Vitulo N."/>
            <person name="Jubin C."/>
            <person name="Vezzi A."/>
            <person name="Legeai F."/>
            <person name="Hugueney P."/>
            <person name="Dasilva C."/>
            <person name="Horner D."/>
            <person name="Mica E."/>
            <person name="Jublot D."/>
            <person name="Poulain J."/>
            <person name="Bruyere C."/>
            <person name="Billault A."/>
            <person name="Segurens B."/>
            <person name="Gouyvenoux M."/>
            <person name="Ugarte E."/>
            <person name="Cattonaro F."/>
            <person name="Anthouard V."/>
            <person name="Vico V."/>
            <person name="Del Fabbro C."/>
            <person name="Alaux M."/>
            <person name="Di Gaspero G."/>
            <person name="Dumas V."/>
            <person name="Felice N."/>
            <person name="Paillard S."/>
            <person name="Juman I."/>
            <person name="Moroldo M."/>
            <person name="Scalabrin S."/>
            <person name="Canaguier A."/>
            <person name="Le Clainche I."/>
            <person name="Malacrida G."/>
            <person name="Durand E."/>
            <person name="Pesole G."/>
            <person name="Laucou V."/>
            <person name="Chatelet P."/>
            <person name="Merdinoglu D."/>
            <person name="Delledonne M."/>
            <person name="Pezzotti M."/>
            <person name="Lecharny A."/>
            <person name="Scarpelli C."/>
            <person name="Artiguenave F."/>
            <person name="Pe M.E."/>
            <person name="Valle G."/>
            <person name="Morgante M."/>
            <person name="Caboche M."/>
            <person name="Adam-Blondon A.-F."/>
            <person name="Weissenbach J."/>
            <person name="Quetier F."/>
            <person name="Wincker P."/>
        </authorList>
    </citation>
    <scope>NUCLEOTIDE SEQUENCE [LARGE SCALE GENOMIC DNA]</scope>
    <source>
        <strain evidence="2">cv. Pinot noir / PN40024</strain>
    </source>
</reference>
<organism evidence="1 2">
    <name type="scientific">Vitis vinifera</name>
    <name type="common">Grape</name>
    <dbReference type="NCBI Taxonomy" id="29760"/>
    <lineage>
        <taxon>Eukaryota</taxon>
        <taxon>Viridiplantae</taxon>
        <taxon>Streptophyta</taxon>
        <taxon>Embryophyta</taxon>
        <taxon>Tracheophyta</taxon>
        <taxon>Spermatophyta</taxon>
        <taxon>Magnoliopsida</taxon>
        <taxon>eudicotyledons</taxon>
        <taxon>Gunneridae</taxon>
        <taxon>Pentapetalae</taxon>
        <taxon>rosids</taxon>
        <taxon>Vitales</taxon>
        <taxon>Vitaceae</taxon>
        <taxon>Viteae</taxon>
        <taxon>Vitis</taxon>
    </lineage>
</organism>
<protein>
    <submittedName>
        <fullName evidence="1">Uncharacterized protein</fullName>
    </submittedName>
</protein>
<sequence>MGLVSLIIYFYGKVERENKRLKYLHVTTNGSSLNYI</sequence>
<keyword evidence="2" id="KW-1185">Reference proteome</keyword>
<evidence type="ECO:0000313" key="1">
    <source>
        <dbReference type="EMBL" id="CBI19052.3"/>
    </source>
</evidence>
<dbReference type="InParanoid" id="E0CR98"/>
<dbReference type="EMBL" id="FN595227">
    <property type="protein sequence ID" value="CBI19052.3"/>
    <property type="molecule type" value="Genomic_DNA"/>
</dbReference>
<name>E0CR98_VITVI</name>
<dbReference type="AlphaFoldDB" id="E0CR98"/>
<evidence type="ECO:0000313" key="2">
    <source>
        <dbReference type="Proteomes" id="UP000009183"/>
    </source>
</evidence>
<dbReference type="Proteomes" id="UP000009183">
    <property type="component" value="Chromosome 18"/>
</dbReference>
<gene>
    <name evidence="1" type="ordered locus">VIT_18s0001g03420</name>
</gene>